<feature type="domain" description="DUF7727" evidence="2">
    <location>
        <begin position="1"/>
        <end position="125"/>
    </location>
</feature>
<gene>
    <name evidence="3" type="ORF">C8A04DRAFT_40981</name>
</gene>
<keyword evidence="1" id="KW-0812">Transmembrane</keyword>
<name>A0AAN6UU31_9PEZI</name>
<dbReference type="GeneID" id="87821745"/>
<dbReference type="InterPro" id="IPR056144">
    <property type="entry name" value="DUF7727"/>
</dbReference>
<feature type="transmembrane region" description="Helical" evidence="1">
    <location>
        <begin position="52"/>
        <end position="71"/>
    </location>
</feature>
<reference evidence="3" key="2">
    <citation type="submission" date="2023-05" db="EMBL/GenBank/DDBJ databases">
        <authorList>
            <consortium name="Lawrence Berkeley National Laboratory"/>
            <person name="Steindorff A."/>
            <person name="Hensen N."/>
            <person name="Bonometti L."/>
            <person name="Westerberg I."/>
            <person name="Brannstrom I.O."/>
            <person name="Guillou S."/>
            <person name="Cros-Aarteil S."/>
            <person name="Calhoun S."/>
            <person name="Haridas S."/>
            <person name="Kuo A."/>
            <person name="Mondo S."/>
            <person name="Pangilinan J."/>
            <person name="Riley R."/>
            <person name="Labutti K."/>
            <person name="Andreopoulos B."/>
            <person name="Lipzen A."/>
            <person name="Chen C."/>
            <person name="Yanf M."/>
            <person name="Daum C."/>
            <person name="Ng V."/>
            <person name="Clum A."/>
            <person name="Ohm R."/>
            <person name="Martin F."/>
            <person name="Silar P."/>
            <person name="Natvig D."/>
            <person name="Lalanne C."/>
            <person name="Gautier V."/>
            <person name="Ament-Velasquez S.L."/>
            <person name="Kruys A."/>
            <person name="Hutchinson M.I."/>
            <person name="Powell A.J."/>
            <person name="Barry K."/>
            <person name="Miller A.N."/>
            <person name="Grigoriev I.V."/>
            <person name="Debuchy R."/>
            <person name="Gladieux P."/>
            <person name="Thoren M.H."/>
            <person name="Johannesson H."/>
        </authorList>
    </citation>
    <scope>NUCLEOTIDE SEQUENCE</scope>
    <source>
        <strain evidence="3">CBS 141.50</strain>
    </source>
</reference>
<comment type="caution">
    <text evidence="3">The sequence shown here is derived from an EMBL/GenBank/DDBJ whole genome shotgun (WGS) entry which is preliminary data.</text>
</comment>
<evidence type="ECO:0000256" key="1">
    <source>
        <dbReference type="SAM" id="Phobius"/>
    </source>
</evidence>
<proteinExistence type="predicted"/>
<reference evidence="3" key="1">
    <citation type="journal article" date="2023" name="Mol. Phylogenet. Evol.">
        <title>Genome-scale phylogeny and comparative genomics of the fungal order Sordariales.</title>
        <authorList>
            <person name="Hensen N."/>
            <person name="Bonometti L."/>
            <person name="Westerberg I."/>
            <person name="Brannstrom I.O."/>
            <person name="Guillou S."/>
            <person name="Cros-Aarteil S."/>
            <person name="Calhoun S."/>
            <person name="Haridas S."/>
            <person name="Kuo A."/>
            <person name="Mondo S."/>
            <person name="Pangilinan J."/>
            <person name="Riley R."/>
            <person name="LaButti K."/>
            <person name="Andreopoulos B."/>
            <person name="Lipzen A."/>
            <person name="Chen C."/>
            <person name="Yan M."/>
            <person name="Daum C."/>
            <person name="Ng V."/>
            <person name="Clum A."/>
            <person name="Steindorff A."/>
            <person name="Ohm R.A."/>
            <person name="Martin F."/>
            <person name="Silar P."/>
            <person name="Natvig D.O."/>
            <person name="Lalanne C."/>
            <person name="Gautier V."/>
            <person name="Ament-Velasquez S.L."/>
            <person name="Kruys A."/>
            <person name="Hutchinson M.I."/>
            <person name="Powell A.J."/>
            <person name="Barry K."/>
            <person name="Miller A.N."/>
            <person name="Grigoriev I.V."/>
            <person name="Debuchy R."/>
            <person name="Gladieux P."/>
            <person name="Hiltunen Thoren M."/>
            <person name="Johannesson H."/>
        </authorList>
    </citation>
    <scope>NUCLEOTIDE SEQUENCE</scope>
    <source>
        <strain evidence="3">CBS 141.50</strain>
    </source>
</reference>
<feature type="transmembrane region" description="Helical" evidence="1">
    <location>
        <begin position="83"/>
        <end position="101"/>
    </location>
</feature>
<evidence type="ECO:0000313" key="3">
    <source>
        <dbReference type="EMBL" id="KAK4139108.1"/>
    </source>
</evidence>
<protein>
    <submittedName>
        <fullName evidence="3">Pro41 protein</fullName>
    </submittedName>
</protein>
<keyword evidence="1" id="KW-0472">Membrane</keyword>
<dbReference type="Proteomes" id="UP001302676">
    <property type="component" value="Unassembled WGS sequence"/>
</dbReference>
<organism evidence="3 4">
    <name type="scientific">Dichotomopilus funicola</name>
    <dbReference type="NCBI Taxonomy" id="1934379"/>
    <lineage>
        <taxon>Eukaryota</taxon>
        <taxon>Fungi</taxon>
        <taxon>Dikarya</taxon>
        <taxon>Ascomycota</taxon>
        <taxon>Pezizomycotina</taxon>
        <taxon>Sordariomycetes</taxon>
        <taxon>Sordariomycetidae</taxon>
        <taxon>Sordariales</taxon>
        <taxon>Chaetomiaceae</taxon>
        <taxon>Dichotomopilus</taxon>
    </lineage>
</organism>
<sequence>MGRLIKNHWARLVTLTAAAYQVTAAVEAFFWPKILWDFATQSLDKAVKPVPVLQLLNLAMGLAVLAWEWPLHFVAGSRLHRSIAARLVAMPLVALTAALIYQGGDASIYYTIAFLVYLYAYREGEIIPPEPWQIVSRLAARAEAPAQPHDDSP</sequence>
<dbReference type="PANTHER" id="PTHR40629">
    <property type="entry name" value="PRO41 PROTEIN"/>
    <property type="match status" value="1"/>
</dbReference>
<keyword evidence="1" id="KW-1133">Transmembrane helix</keyword>
<dbReference type="Pfam" id="PF24853">
    <property type="entry name" value="DUF7727"/>
    <property type="match status" value="1"/>
</dbReference>
<dbReference type="EMBL" id="MU853698">
    <property type="protein sequence ID" value="KAK4139108.1"/>
    <property type="molecule type" value="Genomic_DNA"/>
</dbReference>
<feature type="transmembrane region" description="Helical" evidence="1">
    <location>
        <begin position="12"/>
        <end position="32"/>
    </location>
</feature>
<evidence type="ECO:0000313" key="4">
    <source>
        <dbReference type="Proteomes" id="UP001302676"/>
    </source>
</evidence>
<dbReference type="AlphaFoldDB" id="A0AAN6UU31"/>
<evidence type="ECO:0000259" key="2">
    <source>
        <dbReference type="Pfam" id="PF24853"/>
    </source>
</evidence>
<dbReference type="RefSeq" id="XP_062632479.1">
    <property type="nucleotide sequence ID" value="XM_062785132.1"/>
</dbReference>
<keyword evidence="4" id="KW-1185">Reference proteome</keyword>
<accession>A0AAN6UU31</accession>
<dbReference type="PANTHER" id="PTHR40629:SF1">
    <property type="entry name" value="PRO41 PROTEIN"/>
    <property type="match status" value="1"/>
</dbReference>